<dbReference type="InterPro" id="IPR015422">
    <property type="entry name" value="PyrdxlP-dep_Trfase_small"/>
</dbReference>
<evidence type="ECO:0000256" key="1">
    <source>
        <dbReference type="ARBA" id="ARBA00001933"/>
    </source>
</evidence>
<dbReference type="GO" id="GO:0005759">
    <property type="term" value="C:mitochondrial matrix"/>
    <property type="evidence" value="ECO:0007669"/>
    <property type="project" value="UniProtKB-SubCell"/>
</dbReference>
<evidence type="ECO:0000256" key="2">
    <source>
        <dbReference type="ARBA" id="ARBA00003076"/>
    </source>
</evidence>
<dbReference type="Proteomes" id="UP000696485">
    <property type="component" value="Unassembled WGS sequence"/>
</dbReference>
<keyword evidence="6 10" id="KW-0663">Pyridoxal phosphate</keyword>
<evidence type="ECO:0000256" key="6">
    <source>
        <dbReference type="ARBA" id="ARBA00022898"/>
    </source>
</evidence>
<dbReference type="PANTHER" id="PTHR13693">
    <property type="entry name" value="CLASS II AMINOTRANSFERASE/8-AMINO-7-OXONONANOATE SYNTHASE"/>
    <property type="match status" value="1"/>
</dbReference>
<dbReference type="InterPro" id="IPR015424">
    <property type="entry name" value="PyrdxlP-dep_Trfase"/>
</dbReference>
<evidence type="ECO:0000259" key="12">
    <source>
        <dbReference type="Pfam" id="PF00155"/>
    </source>
</evidence>
<protein>
    <recommendedName>
        <fullName evidence="11">5-aminolevulinate synthase</fullName>
        <ecNumber evidence="11">2.3.1.37</ecNumber>
    </recommendedName>
    <alternativeName>
        <fullName evidence="11">5-aminolevulinic acid synthase</fullName>
    </alternativeName>
    <alternativeName>
        <fullName evidence="11">Delta-ALA synthase</fullName>
    </alternativeName>
    <alternativeName>
        <fullName evidence="11">Delta-aminolevulinate synthase</fullName>
    </alternativeName>
</protein>
<organism evidence="13 14">
    <name type="scientific">Podila minutissima</name>
    <dbReference type="NCBI Taxonomy" id="64525"/>
    <lineage>
        <taxon>Eukaryota</taxon>
        <taxon>Fungi</taxon>
        <taxon>Fungi incertae sedis</taxon>
        <taxon>Mucoromycota</taxon>
        <taxon>Mortierellomycotina</taxon>
        <taxon>Mortierellomycetes</taxon>
        <taxon>Mortierellales</taxon>
        <taxon>Mortierellaceae</taxon>
        <taxon>Podila</taxon>
    </lineage>
</organism>
<comment type="similarity">
    <text evidence="4 10">Belongs to the class-II pyridoxal-phosphate-dependent aminotransferase family.</text>
</comment>
<keyword evidence="5 11" id="KW-0808">Transferase</keyword>
<evidence type="ECO:0000256" key="3">
    <source>
        <dbReference type="ARBA" id="ARBA00005029"/>
    </source>
</evidence>
<dbReference type="InterPro" id="IPR015421">
    <property type="entry name" value="PyrdxlP-dep_Trfase_major"/>
</dbReference>
<comment type="caution">
    <text evidence="13">The sequence shown here is derived from an EMBL/GenBank/DDBJ whole genome shotgun (WGS) entry which is preliminary data.</text>
</comment>
<evidence type="ECO:0000313" key="14">
    <source>
        <dbReference type="Proteomes" id="UP000696485"/>
    </source>
</evidence>
<keyword evidence="14" id="KW-1185">Reference proteome</keyword>
<dbReference type="InterPro" id="IPR010961">
    <property type="entry name" value="4pyrrol_synth_NH2levulA_synth"/>
</dbReference>
<dbReference type="AlphaFoldDB" id="A0A9P5SMB0"/>
<gene>
    <name evidence="13" type="primary">HEM1</name>
    <name evidence="13" type="ORF">BG006_003935</name>
</gene>
<sequence>MELALASKACPFLRNSTPSALRSLSQKPARTAMAANGLVQKAQQCPVMGKAMTIQARSMMTGTSHATTAAAAPQGCPASARHFSASAAAAQPAKSNVVRASAISSNDLKASVQHELHKANPAPGAACPFKPVVPASHAVPTAGKTFDYEATYEQELHKKHQDKSYRFFNNINRLAQQFPRAHTAKAEDEVTVWCSNDYLGMSKNPVVVETMKATLSKYGAGAGGTRNIAGNGAHHLALEDELAALHHKPAALVFSSCYVANDATLSTLAQKLPGCVILSDSMNHASMIQGIKHSGVKKMIFRHNDTAHLEEQLQTLDPSIPKIIAFETVYSMSGTIGKVNDICRLAKKYGAITFLDEVHAVGMYGPHGAGVAEHLDFAENLNRPLGSPIRTEMDQVDIISGTLGKAFGVVGGYIAGSAAMVDMIRSYAPGFIFTTSLPPAIVAGATASIQYLRNSPHERIAQQTNTRTLKAQLAALDIPVVPNPSHIVPVLVGDAEVCKAASDELLRSHGIYVQSINYPTVPRGEERLRITPTPGHSEEMMGHLIRSLESVWQRNGLKRTSQWKASGGRAGVVEGAVDPEPIWTDAQLGLSEAVLGGNGTKVPLGQAHLDASASAQV</sequence>
<dbReference type="InterPro" id="IPR004839">
    <property type="entry name" value="Aminotransferase_I/II_large"/>
</dbReference>
<comment type="pathway">
    <text evidence="3 11">Porphyrin-containing compound metabolism; protoporphyrin-IX biosynthesis; 5-aminolevulinate from glycine: step 1/1.</text>
</comment>
<dbReference type="GO" id="GO:0003870">
    <property type="term" value="F:5-aminolevulinate synthase activity"/>
    <property type="evidence" value="ECO:0007669"/>
    <property type="project" value="UniProtKB-EC"/>
</dbReference>
<evidence type="ECO:0000256" key="10">
    <source>
        <dbReference type="RuleBase" id="RU003693"/>
    </source>
</evidence>
<reference evidence="13" key="1">
    <citation type="journal article" date="2020" name="Fungal Divers.">
        <title>Resolving the Mortierellaceae phylogeny through synthesis of multi-gene phylogenetics and phylogenomics.</title>
        <authorList>
            <person name="Vandepol N."/>
            <person name="Liber J."/>
            <person name="Desiro A."/>
            <person name="Na H."/>
            <person name="Kennedy M."/>
            <person name="Barry K."/>
            <person name="Grigoriev I.V."/>
            <person name="Miller A.N."/>
            <person name="O'Donnell K."/>
            <person name="Stajich J.E."/>
            <person name="Bonito G."/>
        </authorList>
    </citation>
    <scope>NUCLEOTIDE SEQUENCE</scope>
    <source>
        <strain evidence="13">NVP1</strain>
    </source>
</reference>
<name>A0A9P5SMB0_9FUNG</name>
<evidence type="ECO:0000256" key="8">
    <source>
        <dbReference type="ARBA" id="ARBA00023315"/>
    </source>
</evidence>
<evidence type="ECO:0000313" key="13">
    <source>
        <dbReference type="EMBL" id="KAF9333165.1"/>
    </source>
</evidence>
<comment type="subcellular location">
    <subcellularLocation>
        <location evidence="11">Mitochondrion matrix</location>
    </subcellularLocation>
</comment>
<comment type="cofactor">
    <cofactor evidence="1 10">
        <name>pyridoxal 5'-phosphate</name>
        <dbReference type="ChEBI" id="CHEBI:597326"/>
    </cofactor>
</comment>
<dbReference type="EMBL" id="JAAAUY010000218">
    <property type="protein sequence ID" value="KAF9333165.1"/>
    <property type="molecule type" value="Genomic_DNA"/>
</dbReference>
<dbReference type="FunFam" id="3.40.640.10:FF:000006">
    <property type="entry name" value="5-aminolevulinate synthase, mitochondrial"/>
    <property type="match status" value="1"/>
</dbReference>
<dbReference type="SUPFAM" id="SSF53383">
    <property type="entry name" value="PLP-dependent transferases"/>
    <property type="match status" value="1"/>
</dbReference>
<keyword evidence="11" id="KW-0496">Mitochondrion</keyword>
<dbReference type="InterPro" id="IPR050087">
    <property type="entry name" value="AON_synthase_class-II"/>
</dbReference>
<evidence type="ECO:0000256" key="4">
    <source>
        <dbReference type="ARBA" id="ARBA00008392"/>
    </source>
</evidence>
<comment type="function">
    <text evidence="2">Catalyzes the synthesis of 5-aminolevulinate (ALA) from succinyl-CoA and glycine, the first and rate-limiting step in heme biosynthesis.</text>
</comment>
<evidence type="ECO:0000256" key="9">
    <source>
        <dbReference type="ARBA" id="ARBA00047654"/>
    </source>
</evidence>
<dbReference type="CDD" id="cd06454">
    <property type="entry name" value="KBL_like"/>
    <property type="match status" value="1"/>
</dbReference>
<dbReference type="NCBIfam" id="TIGR01821">
    <property type="entry name" value="5aminolev_synth"/>
    <property type="match status" value="1"/>
</dbReference>
<dbReference type="Gene3D" id="3.90.1150.10">
    <property type="entry name" value="Aspartate Aminotransferase, domain 1"/>
    <property type="match status" value="1"/>
</dbReference>
<comment type="catalytic activity">
    <reaction evidence="9 11">
        <text>succinyl-CoA + glycine + H(+) = 5-aminolevulinate + CO2 + CoA</text>
        <dbReference type="Rhea" id="RHEA:12921"/>
        <dbReference type="ChEBI" id="CHEBI:15378"/>
        <dbReference type="ChEBI" id="CHEBI:16526"/>
        <dbReference type="ChEBI" id="CHEBI:57287"/>
        <dbReference type="ChEBI" id="CHEBI:57292"/>
        <dbReference type="ChEBI" id="CHEBI:57305"/>
        <dbReference type="ChEBI" id="CHEBI:356416"/>
        <dbReference type="EC" id="2.3.1.37"/>
    </reaction>
</comment>
<keyword evidence="7 11" id="KW-0350">Heme biosynthesis</keyword>
<dbReference type="InterPro" id="IPR001917">
    <property type="entry name" value="Aminotrans_II_pyridoxalP_BS"/>
</dbReference>
<dbReference type="EC" id="2.3.1.37" evidence="11"/>
<evidence type="ECO:0000256" key="7">
    <source>
        <dbReference type="ARBA" id="ARBA00023133"/>
    </source>
</evidence>
<dbReference type="Gene3D" id="3.40.640.10">
    <property type="entry name" value="Type I PLP-dependent aspartate aminotransferase-like (Major domain)"/>
    <property type="match status" value="1"/>
</dbReference>
<proteinExistence type="inferred from homology"/>
<accession>A0A9P5SMB0</accession>
<dbReference type="GO" id="GO:0006782">
    <property type="term" value="P:protoporphyrinogen IX biosynthetic process"/>
    <property type="evidence" value="ECO:0007669"/>
    <property type="project" value="UniProtKB-UniRule"/>
</dbReference>
<dbReference type="PROSITE" id="PS00599">
    <property type="entry name" value="AA_TRANSFER_CLASS_2"/>
    <property type="match status" value="1"/>
</dbReference>
<evidence type="ECO:0000256" key="11">
    <source>
        <dbReference type="RuleBase" id="RU910713"/>
    </source>
</evidence>
<dbReference type="Pfam" id="PF00155">
    <property type="entry name" value="Aminotran_1_2"/>
    <property type="match status" value="1"/>
</dbReference>
<feature type="domain" description="Aminotransferase class I/classII large" evidence="12">
    <location>
        <begin position="189"/>
        <end position="548"/>
    </location>
</feature>
<dbReference type="PANTHER" id="PTHR13693:SF102">
    <property type="entry name" value="2-AMINO-3-KETOBUTYRATE COENZYME A LIGASE, MITOCHONDRIAL"/>
    <property type="match status" value="1"/>
</dbReference>
<keyword evidence="8 11" id="KW-0012">Acyltransferase</keyword>
<dbReference type="GO" id="GO:0030170">
    <property type="term" value="F:pyridoxal phosphate binding"/>
    <property type="evidence" value="ECO:0007669"/>
    <property type="project" value="UniProtKB-UniRule"/>
</dbReference>
<evidence type="ECO:0000256" key="5">
    <source>
        <dbReference type="ARBA" id="ARBA00022679"/>
    </source>
</evidence>